<organism evidence="3 4">
    <name type="scientific">Actinophytocola algeriensis</name>
    <dbReference type="NCBI Taxonomy" id="1768010"/>
    <lineage>
        <taxon>Bacteria</taxon>
        <taxon>Bacillati</taxon>
        <taxon>Actinomycetota</taxon>
        <taxon>Actinomycetes</taxon>
        <taxon>Pseudonocardiales</taxon>
        <taxon>Pseudonocardiaceae</taxon>
    </lineage>
</organism>
<accession>A0A7W7Q5U2</accession>
<dbReference type="Proteomes" id="UP000520767">
    <property type="component" value="Unassembled WGS sequence"/>
</dbReference>
<dbReference type="AlphaFoldDB" id="A0A7W7Q5U2"/>
<protein>
    <recommendedName>
        <fullName evidence="5">LppP/LprE lipoprotein</fullName>
    </recommendedName>
</protein>
<evidence type="ECO:0000256" key="2">
    <source>
        <dbReference type="SAM" id="SignalP"/>
    </source>
</evidence>
<evidence type="ECO:0000313" key="3">
    <source>
        <dbReference type="EMBL" id="MBB4907592.1"/>
    </source>
</evidence>
<feature type="region of interest" description="Disordered" evidence="1">
    <location>
        <begin position="37"/>
        <end position="58"/>
    </location>
</feature>
<evidence type="ECO:0000313" key="4">
    <source>
        <dbReference type="Proteomes" id="UP000520767"/>
    </source>
</evidence>
<dbReference type="EMBL" id="JACHJQ010000004">
    <property type="protein sequence ID" value="MBB4907592.1"/>
    <property type="molecule type" value="Genomic_DNA"/>
</dbReference>
<dbReference type="RefSeq" id="WP_184811771.1">
    <property type="nucleotide sequence ID" value="NZ_JACHJQ010000004.1"/>
</dbReference>
<evidence type="ECO:0008006" key="5">
    <source>
        <dbReference type="Google" id="ProtNLM"/>
    </source>
</evidence>
<keyword evidence="4" id="KW-1185">Reference proteome</keyword>
<feature type="chain" id="PRO_5039194779" description="LppP/LprE lipoprotein" evidence="2">
    <location>
        <begin position="28"/>
        <end position="205"/>
    </location>
</feature>
<keyword evidence="2" id="KW-0732">Signal</keyword>
<proteinExistence type="predicted"/>
<evidence type="ECO:0000256" key="1">
    <source>
        <dbReference type="SAM" id="MobiDB-lite"/>
    </source>
</evidence>
<comment type="caution">
    <text evidence="3">The sequence shown here is derived from an EMBL/GenBank/DDBJ whole genome shotgun (WGS) entry which is preliminary data.</text>
</comment>
<gene>
    <name evidence="3" type="ORF">FHR82_003834</name>
</gene>
<sequence>MRGRENGMRRPVAVLCGLALLCAAGCAEQGGGVEIAGRASQVSPPPSAPTLPSGTPNSADPIAILRADPQVNPKIKNSLLPCDGGQYPADDRYVDLTGDGEAELVVLLLNCPDGMFAKQGLPGEPGAARYYSGYAAYVYDLATEPPARLLGVEGAAIDLVPYTGEHNELVLIRSTWAERDDPCCPSDQSLVLYRWNGTKLVEVPR</sequence>
<name>A0A7W7Q5U2_9PSEU</name>
<feature type="signal peptide" evidence="2">
    <location>
        <begin position="1"/>
        <end position="27"/>
    </location>
</feature>
<reference evidence="3 4" key="1">
    <citation type="submission" date="2020-08" db="EMBL/GenBank/DDBJ databases">
        <title>Genomic Encyclopedia of Type Strains, Phase III (KMG-III): the genomes of soil and plant-associated and newly described type strains.</title>
        <authorList>
            <person name="Whitman W."/>
        </authorList>
    </citation>
    <scope>NUCLEOTIDE SEQUENCE [LARGE SCALE GENOMIC DNA]</scope>
    <source>
        <strain evidence="3 4">CECT 8960</strain>
    </source>
</reference>